<comment type="caution">
    <text evidence="1">The sequence shown here is derived from an EMBL/GenBank/DDBJ whole genome shotgun (WGS) entry which is preliminary data.</text>
</comment>
<sequence length="155" mass="17804">MRDCTERIDLTATIHRNRRASENKDLREQLTFSEDARGRAIYDITKAKTIQRACVQAQKKAELQLRSCQNMVHANDKELTEALDELSRAQELLAKLGIPRLWRSQGSDRDLKADPKLEAIEQRRMQELIAQRGMVNDCLLNLKSVHTFDTVVATD</sequence>
<keyword evidence="2" id="KW-1185">Reference proteome</keyword>
<reference evidence="2" key="1">
    <citation type="submission" date="2024-07" db="EMBL/GenBank/DDBJ databases">
        <title>Two chromosome-level genome assemblies of Korean endemic species Abeliophyllum distichum and Forsythia ovata (Oleaceae).</title>
        <authorList>
            <person name="Jang H."/>
        </authorList>
    </citation>
    <scope>NUCLEOTIDE SEQUENCE [LARGE SCALE GENOMIC DNA]</scope>
</reference>
<evidence type="ECO:0000313" key="1">
    <source>
        <dbReference type="EMBL" id="KAL2552295.1"/>
    </source>
</evidence>
<gene>
    <name evidence="1" type="ORF">Fot_05914</name>
</gene>
<name>A0ABD1WS25_9LAMI</name>
<proteinExistence type="predicted"/>
<dbReference type="AlphaFoldDB" id="A0ABD1WS25"/>
<dbReference type="Proteomes" id="UP001604277">
    <property type="component" value="Unassembled WGS sequence"/>
</dbReference>
<organism evidence="1 2">
    <name type="scientific">Forsythia ovata</name>
    <dbReference type="NCBI Taxonomy" id="205694"/>
    <lineage>
        <taxon>Eukaryota</taxon>
        <taxon>Viridiplantae</taxon>
        <taxon>Streptophyta</taxon>
        <taxon>Embryophyta</taxon>
        <taxon>Tracheophyta</taxon>
        <taxon>Spermatophyta</taxon>
        <taxon>Magnoliopsida</taxon>
        <taxon>eudicotyledons</taxon>
        <taxon>Gunneridae</taxon>
        <taxon>Pentapetalae</taxon>
        <taxon>asterids</taxon>
        <taxon>lamiids</taxon>
        <taxon>Lamiales</taxon>
        <taxon>Oleaceae</taxon>
        <taxon>Forsythieae</taxon>
        <taxon>Forsythia</taxon>
    </lineage>
</organism>
<evidence type="ECO:0008006" key="3">
    <source>
        <dbReference type="Google" id="ProtNLM"/>
    </source>
</evidence>
<dbReference type="EMBL" id="JBFOLJ010000002">
    <property type="protein sequence ID" value="KAL2552295.1"/>
    <property type="molecule type" value="Genomic_DNA"/>
</dbReference>
<evidence type="ECO:0000313" key="2">
    <source>
        <dbReference type="Proteomes" id="UP001604277"/>
    </source>
</evidence>
<protein>
    <recommendedName>
        <fullName evidence="3">Tektin</fullName>
    </recommendedName>
</protein>
<accession>A0ABD1WS25</accession>